<name>A0A9P4JAT7_9PEZI</name>
<dbReference type="InterPro" id="IPR036265">
    <property type="entry name" value="HIT-like_sf"/>
</dbReference>
<feature type="domain" description="Ap4A phosphorylase 1/2 N-terminal" evidence="2">
    <location>
        <begin position="6"/>
        <end position="169"/>
    </location>
</feature>
<dbReference type="Pfam" id="PF09830">
    <property type="entry name" value="ATP_transf"/>
    <property type="match status" value="1"/>
</dbReference>
<dbReference type="Pfam" id="PF19327">
    <property type="entry name" value="Ap4A_phos_N"/>
    <property type="match status" value="1"/>
</dbReference>
<organism evidence="3 4">
    <name type="scientific">Myriangium duriaei CBS 260.36</name>
    <dbReference type="NCBI Taxonomy" id="1168546"/>
    <lineage>
        <taxon>Eukaryota</taxon>
        <taxon>Fungi</taxon>
        <taxon>Dikarya</taxon>
        <taxon>Ascomycota</taxon>
        <taxon>Pezizomycotina</taxon>
        <taxon>Dothideomycetes</taxon>
        <taxon>Dothideomycetidae</taxon>
        <taxon>Myriangiales</taxon>
        <taxon>Myriangiaceae</taxon>
        <taxon>Myriangium</taxon>
    </lineage>
</organism>
<dbReference type="PANTHER" id="PTHR38420:SF3">
    <property type="entry name" value="5',5'''-P-1,P-4-TETRAPHOSPHATE PHOSPHORYLASE 2"/>
    <property type="match status" value="1"/>
</dbReference>
<proteinExistence type="predicted"/>
<dbReference type="EMBL" id="ML996082">
    <property type="protein sequence ID" value="KAF2156265.1"/>
    <property type="molecule type" value="Genomic_DNA"/>
</dbReference>
<dbReference type="InterPro" id="IPR019200">
    <property type="entry name" value="ATP_adenylylTrfase_C"/>
</dbReference>
<comment type="caution">
    <text evidence="3">The sequence shown here is derived from an EMBL/GenBank/DDBJ whole genome shotgun (WGS) entry which is preliminary data.</text>
</comment>
<dbReference type="InterPro" id="IPR045759">
    <property type="entry name" value="Ap4A_phos1/2_N"/>
</dbReference>
<gene>
    <name evidence="3" type="ORF">K461DRAFT_265675</name>
</gene>
<accession>A0A9P4JAT7</accession>
<evidence type="ECO:0000313" key="3">
    <source>
        <dbReference type="EMBL" id="KAF2156265.1"/>
    </source>
</evidence>
<evidence type="ECO:0000259" key="1">
    <source>
        <dbReference type="Pfam" id="PF09830"/>
    </source>
</evidence>
<feature type="domain" description="ATP adenylyltransferase C-terminal" evidence="1">
    <location>
        <begin position="202"/>
        <end position="320"/>
    </location>
</feature>
<dbReference type="Gene3D" id="3.30.428.70">
    <property type="match status" value="1"/>
</dbReference>
<dbReference type="GO" id="GO:0009117">
    <property type="term" value="P:nucleotide metabolic process"/>
    <property type="evidence" value="ECO:0007669"/>
    <property type="project" value="InterPro"/>
</dbReference>
<dbReference type="OrthoDB" id="10267950at2759"/>
<dbReference type="InterPro" id="IPR009163">
    <property type="entry name" value="Ap4A_phos1/2"/>
</dbReference>
<evidence type="ECO:0000313" key="4">
    <source>
        <dbReference type="Proteomes" id="UP000799439"/>
    </source>
</evidence>
<sequence>MALRLSDSLSTLVRRKYETAKQSGGLVFSETQLVILRQSETGLPFQLRYCPTLAKKPASHKPKTGSKPFDPFEAPTEDLLIANIPSDNPTHILVLNKFPIIPEHFILATKAYKLQTHPLDPDDLAKTYNCLQSWSDGHPDRRLFAFFNSGDESGASQPHRHIQLVPVEEMARDIPEGDTWQPLIDSILASNQASTVGPSTIPSLPLKHYALPLPANPSPETLMDLYVKLLQTAFNVTHGISGLERFVPTQHYNLAMTLEGMAILKRTKDALTYTSSDGEKHSVAVNGTILAGTLMVKGEDEWETLKSDPPKLNEVLRAIGDPVQHVDKL</sequence>
<dbReference type="AlphaFoldDB" id="A0A9P4JAT7"/>
<dbReference type="GO" id="GO:0003877">
    <property type="term" value="F:ATP:ADP adenylyltransferase activity"/>
    <property type="evidence" value="ECO:0007669"/>
    <property type="project" value="InterPro"/>
</dbReference>
<dbReference type="SUPFAM" id="SSF54197">
    <property type="entry name" value="HIT-like"/>
    <property type="match status" value="1"/>
</dbReference>
<dbReference type="PANTHER" id="PTHR38420">
    <property type="entry name" value="AP-4-A PHOSPHORYLASE II"/>
    <property type="match status" value="1"/>
</dbReference>
<protein>
    <submittedName>
        <fullName evidence="3">Bis-tetraphosphatase</fullName>
    </submittedName>
</protein>
<dbReference type="Proteomes" id="UP000799439">
    <property type="component" value="Unassembled WGS sequence"/>
</dbReference>
<reference evidence="3" key="1">
    <citation type="journal article" date="2020" name="Stud. Mycol.">
        <title>101 Dothideomycetes genomes: a test case for predicting lifestyles and emergence of pathogens.</title>
        <authorList>
            <person name="Haridas S."/>
            <person name="Albert R."/>
            <person name="Binder M."/>
            <person name="Bloem J."/>
            <person name="Labutti K."/>
            <person name="Salamov A."/>
            <person name="Andreopoulos B."/>
            <person name="Baker S."/>
            <person name="Barry K."/>
            <person name="Bills G."/>
            <person name="Bluhm B."/>
            <person name="Cannon C."/>
            <person name="Castanera R."/>
            <person name="Culley D."/>
            <person name="Daum C."/>
            <person name="Ezra D."/>
            <person name="Gonzalez J."/>
            <person name="Henrissat B."/>
            <person name="Kuo A."/>
            <person name="Liang C."/>
            <person name="Lipzen A."/>
            <person name="Lutzoni F."/>
            <person name="Magnuson J."/>
            <person name="Mondo S."/>
            <person name="Nolan M."/>
            <person name="Ohm R."/>
            <person name="Pangilinan J."/>
            <person name="Park H.-J."/>
            <person name="Ramirez L."/>
            <person name="Alfaro M."/>
            <person name="Sun H."/>
            <person name="Tritt A."/>
            <person name="Yoshinaga Y."/>
            <person name="Zwiers L.-H."/>
            <person name="Turgeon B."/>
            <person name="Goodwin S."/>
            <person name="Spatafora J."/>
            <person name="Crous P."/>
            <person name="Grigoriev I."/>
        </authorList>
    </citation>
    <scope>NUCLEOTIDE SEQUENCE</scope>
    <source>
        <strain evidence="3">CBS 260.36</strain>
    </source>
</reference>
<evidence type="ECO:0000259" key="2">
    <source>
        <dbReference type="Pfam" id="PF19327"/>
    </source>
</evidence>
<keyword evidence="4" id="KW-1185">Reference proteome</keyword>
<dbReference type="InterPro" id="IPR043171">
    <property type="entry name" value="Ap4A_phos1/2-like"/>
</dbReference>
<dbReference type="GO" id="GO:0005524">
    <property type="term" value="F:ATP binding"/>
    <property type="evidence" value="ECO:0007669"/>
    <property type="project" value="InterPro"/>
</dbReference>